<feature type="region of interest" description="Disordered" evidence="1">
    <location>
        <begin position="1"/>
        <end position="23"/>
    </location>
</feature>
<dbReference type="Proteomes" id="UP001212499">
    <property type="component" value="Unassembled WGS sequence"/>
</dbReference>
<evidence type="ECO:0000256" key="1">
    <source>
        <dbReference type="SAM" id="MobiDB-lite"/>
    </source>
</evidence>
<evidence type="ECO:0000313" key="2">
    <source>
        <dbReference type="EMBL" id="MDB9539537.1"/>
    </source>
</evidence>
<gene>
    <name evidence="2" type="ORF">PN457_07680</name>
</gene>
<evidence type="ECO:0000313" key="3">
    <source>
        <dbReference type="Proteomes" id="UP001212499"/>
    </source>
</evidence>
<proteinExistence type="predicted"/>
<dbReference type="EMBL" id="JAQMUH010000090">
    <property type="protein sequence ID" value="MDB9539537.1"/>
    <property type="molecule type" value="Genomic_DNA"/>
</dbReference>
<reference evidence="2 3" key="1">
    <citation type="submission" date="2023-01" db="EMBL/GenBank/DDBJ databases">
        <title>Genomes from the Australian National Cyanobacteria Reference Collection.</title>
        <authorList>
            <person name="Willis A."/>
            <person name="Lee E.M.F."/>
        </authorList>
    </citation>
    <scope>NUCLEOTIDE SEQUENCE [LARGE SCALE GENOMIC DNA]</scope>
    <source>
        <strain evidence="2 3">CS-1033</strain>
    </source>
</reference>
<organism evidence="2 3">
    <name type="scientific">Anabaenopsis arnoldii</name>
    <dbReference type="NCBI Taxonomy" id="2152938"/>
    <lineage>
        <taxon>Bacteria</taxon>
        <taxon>Bacillati</taxon>
        <taxon>Cyanobacteriota</taxon>
        <taxon>Cyanophyceae</taxon>
        <taxon>Nostocales</taxon>
        <taxon>Nodulariaceae</taxon>
        <taxon>Anabaenopsis</taxon>
    </lineage>
</organism>
<accession>A0ABT5ARI3</accession>
<name>A0ABT5ARI3_9CYAN</name>
<feature type="compositionally biased region" description="Basic and acidic residues" evidence="1">
    <location>
        <begin position="11"/>
        <end position="23"/>
    </location>
</feature>
<sequence length="56" mass="6629">MSSNTLNHRNLFPERSRRNRRDRSFDYPHCGFDYAHCGFDYAHCGFDYAQPPESVS</sequence>
<keyword evidence="3" id="KW-1185">Reference proteome</keyword>
<protein>
    <submittedName>
        <fullName evidence="2">Uncharacterized protein</fullName>
    </submittedName>
</protein>
<comment type="caution">
    <text evidence="2">The sequence shown here is derived from an EMBL/GenBank/DDBJ whole genome shotgun (WGS) entry which is preliminary data.</text>
</comment>
<dbReference type="RefSeq" id="WP_271732437.1">
    <property type="nucleotide sequence ID" value="NZ_JANQDP010000092.1"/>
</dbReference>